<dbReference type="PANTHER" id="PTHR11581">
    <property type="entry name" value="30S/40S RIBOSOMAL PROTEIN S4"/>
    <property type="match status" value="1"/>
</dbReference>
<dbReference type="GO" id="GO:0003735">
    <property type="term" value="F:structural constituent of ribosome"/>
    <property type="evidence" value="ECO:0007669"/>
    <property type="project" value="InterPro"/>
</dbReference>
<reference evidence="10" key="1">
    <citation type="submission" date="2021-12" db="EMBL/GenBank/DDBJ databases">
        <title>Prjna785345.</title>
        <authorList>
            <person name="Rujirawat T."/>
            <person name="Krajaejun T."/>
        </authorList>
    </citation>
    <scope>NUCLEOTIDE SEQUENCE</scope>
    <source>
        <strain evidence="10">Pi057C3</strain>
    </source>
</reference>
<dbReference type="CDD" id="cd00165">
    <property type="entry name" value="S4"/>
    <property type="match status" value="1"/>
</dbReference>
<dbReference type="CDD" id="cd06087">
    <property type="entry name" value="KOW_RPS4"/>
    <property type="match status" value="1"/>
</dbReference>
<dbReference type="InterPro" id="IPR013845">
    <property type="entry name" value="Ribosomal_eS4_central_region"/>
</dbReference>
<evidence type="ECO:0000259" key="9">
    <source>
        <dbReference type="SMART" id="SM00739"/>
    </source>
</evidence>
<dbReference type="GO" id="GO:0006412">
    <property type="term" value="P:translation"/>
    <property type="evidence" value="ECO:0007669"/>
    <property type="project" value="InterPro"/>
</dbReference>
<dbReference type="InterPro" id="IPR018199">
    <property type="entry name" value="Ribosomal_eS4_N_CS"/>
</dbReference>
<dbReference type="PROSITE" id="PS00528">
    <property type="entry name" value="RIBOSOMAL_S4E"/>
    <property type="match status" value="1"/>
</dbReference>
<dbReference type="EMBL" id="JAKCXM010000003">
    <property type="protein sequence ID" value="KAJ0409649.1"/>
    <property type="molecule type" value="Genomic_DNA"/>
</dbReference>
<feature type="region of interest" description="Disordered" evidence="7">
    <location>
        <begin position="1550"/>
        <end position="1595"/>
    </location>
</feature>
<accession>A0AAD5MC27</accession>
<dbReference type="InterPro" id="IPR038237">
    <property type="entry name" value="Ribosomal_eS4_central_sf"/>
</dbReference>
<keyword evidence="3 6" id="KW-0694">RNA-binding</keyword>
<feature type="region of interest" description="Disordered" evidence="7">
    <location>
        <begin position="2096"/>
        <end position="2131"/>
    </location>
</feature>
<dbReference type="PANTHER" id="PTHR11581:SF0">
    <property type="entry name" value="SMALL RIBOSOMAL SUBUNIT PROTEIN ES4"/>
    <property type="match status" value="1"/>
</dbReference>
<dbReference type="GO" id="GO:0019843">
    <property type="term" value="F:rRNA binding"/>
    <property type="evidence" value="ECO:0007669"/>
    <property type="project" value="UniProtKB-KW"/>
</dbReference>
<feature type="compositionally biased region" description="Low complexity" evidence="7">
    <location>
        <begin position="43"/>
        <end position="59"/>
    </location>
</feature>
<feature type="domain" description="RNA-binding S4" evidence="8">
    <location>
        <begin position="2394"/>
        <end position="2457"/>
    </location>
</feature>
<evidence type="ECO:0000313" key="11">
    <source>
        <dbReference type="Proteomes" id="UP001209570"/>
    </source>
</evidence>
<dbReference type="Gene3D" id="3.10.290.10">
    <property type="entry name" value="RNA-binding S4 domain"/>
    <property type="match status" value="1"/>
</dbReference>
<evidence type="ECO:0000256" key="7">
    <source>
        <dbReference type="SAM" id="MobiDB-lite"/>
    </source>
</evidence>
<dbReference type="Pfam" id="PF16121">
    <property type="entry name" value="40S_S4_C"/>
    <property type="match status" value="1"/>
</dbReference>
<dbReference type="InterPro" id="IPR005824">
    <property type="entry name" value="KOW"/>
</dbReference>
<name>A0AAD5MC27_PYTIN</name>
<dbReference type="InterPro" id="IPR002942">
    <property type="entry name" value="S4_RNA-bd"/>
</dbReference>
<sequence length="2614" mass="286863">MALETPQDVFDWLRHRDASADVSADALQRVLRTAIPGIVPLQGASSSASAGSSNSRSSGKAPAFGGQKPAESADTALADKTADQQKTESEPDAEDATLVAAISACCALPAAVVRDQQREALRRFAVDTLQLSLTLGSSSNGSSNSSASASVDDDVGSAWWRRVHRVRRAYFAARQAYFAARIELLRCAIDGDARASLSPRTRAVVEQVVAQWTRDGLVPALLEELSGRRASLPGDSVYNELGELLAAPAVERWLRVAQHEREQQLLQEELLMRELLVLALHVTHERLPLPRAMQVVELLMEWPHDVAPQIFSQQSLATPSFRQQLRRVDALSATLALRLLHTCSLQDACGADVVSHWEAVTKWTRNYLLVGAWRISDDSSNDNTDDAMAPASSADAFAGVVLLAWATLLARVYRHPPAALDRRQLESDLRDVLAAAESLLAFQQLGRLLRCLVFGHTLDDDKELSSAGMSASGSLLGCDLPLIDGAGEEAAPTRDETTVFQLIGASFLDDALSVLGYVEGLGHDGASAMVKLLLPVLQNGAVAKLVLDGARSITSALEAAPSSVGGAIAEIVAVSTQHLWPQQVLPGLRVYAAVSLGRPSDGTDATLRALTLPRRLRREDDTDEEEEADEEMEDDELLPWRAMPPDHYAEVTMQGDVVCKQSFVYEEDGFVVRAGATGALRVVSLEDDGMATHEQVFWRHDTARAAPPTPSALDVLVDEVEHSQSRREKLAAVFEWIAQLPSTVDDANSSSRETALTAVLHEWALARLRNWWWTQKLPGAACELPMRLAREHEVSLSRLLAASREELVEWGVTDRHLRETLLTRAGSTPTSSLATRPRDRPKDALVRDAAGHLLRLAMDVLDEYVHPSEETAETEEGVTSSALAALRVLPRLLALDPAVETLVTELSIERVHRIIVQSSRKLFELHESTVGTYDGVAATTATLLRVARWFVARDARHAASSHSMQDQDDDEGDSERQWLVATVEFVMDVLATHETWRFARLADKWQLIDRCLRVLATLLTARGFRDDVSFQRALRDAVVSDTALLMKVLRSCARLLLADSASRPNNSCLFPFEWVLKSDTSLPAREALVVTALQLVQALCATYSDANGDDKENDVDLAVATMLLRHPIDAGDGLPAIARCDPPRQPLNLVQLCAGYLAYASPAVVAASLALLQRAALVVGADDASLPSEEDGGANDGGAAAGRSLVSFFQSTEDLLAVRSALIQILRQSPSSPSESSASAWRRRLRLEVLALLTRCLDRQPGFFSYILFDTKTAAKSMSVDGFIALITQFLVRSERLLDDASEELCAVLQFLRDVFFGSLVRGRRLHSRIAHALRQRGSSFWSDLSGVLRVRLPAPEADDNDDELVKDLMASAPSLSGRSGVFGLLSRALVLEIIGLEWHHKAAPKSTPEDEAHALQSVLDEFRQEGVFAHWLRTLPRLDYHAERVVSLAEPVAALCVPCPTLVTPSCELTSVAIRFVKAASQRSSVIAWQLGSQYRAIVRRTHWTHRTLSHAVAQVATMVKWKELMQLLSLQDGSGGASTGEITAASNAEAKSPLLAASPGRSKRKESMIAPSPKRRHNSDDESPLPSPSAVKTSNFFGDRTSYWIVQTLSDELTRAAQRGPGGMDTLVLHHTRHSLALLVAMLHHQFCVVVRKTRDPKLAKTQYRLEAAASAGSPRLSAAKSLELLTLLEQVMRLVLAAGDVVSSSASDDWRGESALALWQHWSPTFAHDHRTVLADVRLSLATAALLLTRHVVSLCGSTSPQSLPAELVQRAIVVQVKWVEHAMTSMQQSDELSTEQQYQESSMFSVSWSLFQELLGEFTSVTSTAKRNDDALHSLDPIVTLRPFVILLKHERHGFAALMGFVQQRFRAYKKSLETSSSASPSASLAEACNILRGLQSLVWNPTTSELCRSVLVPQDDSPSRFSLLRFFAKTLMPLLSEILDRELQACTAWHDGPPLRGYCATGEDATLRRSPAHDAWCLVLEIAAGLTRSSSSTLFFAGPNFDAVWEFLASAERQLALSLSPTTRFTRAFIDEQRSALSFLHALSAGSSSARRKQWREMFPRSFVVLMEQSRQVLRRACVLLGNSSFSASRKREQQQQLQKKSRRLSVTAWPLHSPRPSMTATSPSSSLSSSSGLSFASSAAAGASTGVSFAQQTLLHEHLQPATADDRKQLVGFYRDMERELVRVVQQASALLLPWTASVVSRDAAIAVSGARAIDDERLIPLLSLEAPDDALTMSCDPSVGQLCAAMDYFVDQLQRGRESATPESRRDQPMLANALNTCGLLFLKTYLLHATINEDVAAATSKTAAHAELKSYFDQLNDQLALLEPSQAAGVTHEMFRQIQQEVKMPRGPRKHLKRMSAPKHWMLGKLDGIWAPRPSSGPHKLRECLPLVIILRNRLKYALTKKEVTAICMNKLVKVDNKIRVDPDFPAGFMDVIDLPKSGDAFRLLYDTKGRFVLHRINNEEKKYKLCKVTRQEYTKKAIPYIATNDGRTIRYPDPLIKVNDTVKVDLETGKVVDFIKFETGNLVMVTGGRNAGRVGILHHIERHEGSFNIAHIKDSAGHAFATRLGNVFVIGNESRPSVSLPKGKGIKLSILEERQIRESKAAARN</sequence>
<dbReference type="Pfam" id="PF08071">
    <property type="entry name" value="RS4NT"/>
    <property type="match status" value="1"/>
</dbReference>
<gene>
    <name evidence="10" type="ORF">P43SY_008521</name>
</gene>
<proteinExistence type="inferred from homology"/>
<keyword evidence="4" id="KW-0689">Ribosomal protein</keyword>
<dbReference type="InterPro" id="IPR013843">
    <property type="entry name" value="Ribosomal_eS4_N"/>
</dbReference>
<dbReference type="SMART" id="SM00363">
    <property type="entry name" value="S4"/>
    <property type="match status" value="1"/>
</dbReference>
<organism evidence="10 11">
    <name type="scientific">Pythium insidiosum</name>
    <name type="common">Pythiosis disease agent</name>
    <dbReference type="NCBI Taxonomy" id="114742"/>
    <lineage>
        <taxon>Eukaryota</taxon>
        <taxon>Sar</taxon>
        <taxon>Stramenopiles</taxon>
        <taxon>Oomycota</taxon>
        <taxon>Peronosporomycetes</taxon>
        <taxon>Pythiales</taxon>
        <taxon>Pythiaceae</taxon>
        <taxon>Pythium</taxon>
    </lineage>
</organism>
<dbReference type="Gene3D" id="2.40.50.740">
    <property type="match status" value="1"/>
</dbReference>
<dbReference type="InterPro" id="IPR032277">
    <property type="entry name" value="Ribosomal_eS4_C"/>
</dbReference>
<keyword evidence="2 6" id="KW-0699">rRNA-binding</keyword>
<dbReference type="FunFam" id="2.30.30.30:FF:000005">
    <property type="entry name" value="40S ribosomal protein S4"/>
    <property type="match status" value="1"/>
</dbReference>
<dbReference type="PROSITE" id="PS50889">
    <property type="entry name" value="S4"/>
    <property type="match status" value="1"/>
</dbReference>
<dbReference type="SMART" id="SM00739">
    <property type="entry name" value="KOW"/>
    <property type="match status" value="1"/>
</dbReference>
<dbReference type="FunFam" id="3.10.290.10:FF:000002">
    <property type="entry name" value="40S ribosomal protein S4"/>
    <property type="match status" value="1"/>
</dbReference>
<protein>
    <submittedName>
        <fullName evidence="10">Uncharacterized protein</fullName>
    </submittedName>
</protein>
<feature type="domain" description="KOW" evidence="9">
    <location>
        <begin position="2525"/>
        <end position="2552"/>
    </location>
</feature>
<feature type="region of interest" description="Disordered" evidence="7">
    <location>
        <begin position="42"/>
        <end position="94"/>
    </location>
</feature>
<dbReference type="InterPro" id="IPR036986">
    <property type="entry name" value="S4_RNA-bd_sf"/>
</dbReference>
<dbReference type="GO" id="GO:0022627">
    <property type="term" value="C:cytosolic small ribosomal subunit"/>
    <property type="evidence" value="ECO:0007669"/>
    <property type="project" value="TreeGrafter"/>
</dbReference>
<dbReference type="Proteomes" id="UP001209570">
    <property type="component" value="Unassembled WGS sequence"/>
</dbReference>
<feature type="region of interest" description="Disordered" evidence="7">
    <location>
        <begin position="616"/>
        <end position="635"/>
    </location>
</feature>
<evidence type="ECO:0000256" key="4">
    <source>
        <dbReference type="ARBA" id="ARBA00022980"/>
    </source>
</evidence>
<dbReference type="Gene3D" id="2.30.30.30">
    <property type="match status" value="1"/>
</dbReference>
<comment type="similarity">
    <text evidence="1">Belongs to the eukaryotic ribosomal protein eS4 family.</text>
</comment>
<evidence type="ECO:0000256" key="1">
    <source>
        <dbReference type="ARBA" id="ARBA00007500"/>
    </source>
</evidence>
<keyword evidence="5" id="KW-0687">Ribonucleoprotein</keyword>
<evidence type="ECO:0000256" key="3">
    <source>
        <dbReference type="ARBA" id="ARBA00022884"/>
    </source>
</evidence>
<dbReference type="FunFam" id="2.40.50.740:FF:000001">
    <property type="entry name" value="40S ribosomal protein S4"/>
    <property type="match status" value="1"/>
</dbReference>
<evidence type="ECO:0000259" key="8">
    <source>
        <dbReference type="SMART" id="SM00363"/>
    </source>
</evidence>
<feature type="compositionally biased region" description="Low complexity" evidence="7">
    <location>
        <begin position="2120"/>
        <end position="2131"/>
    </location>
</feature>
<feature type="compositionally biased region" description="Acidic residues" evidence="7">
    <location>
        <begin position="621"/>
        <end position="635"/>
    </location>
</feature>
<dbReference type="InterPro" id="IPR000876">
    <property type="entry name" value="Ribosomal_eS4"/>
</dbReference>
<evidence type="ECO:0000256" key="5">
    <source>
        <dbReference type="ARBA" id="ARBA00023274"/>
    </source>
</evidence>
<evidence type="ECO:0000313" key="10">
    <source>
        <dbReference type="EMBL" id="KAJ0409649.1"/>
    </source>
</evidence>
<feature type="compositionally biased region" description="Basic and acidic residues" evidence="7">
    <location>
        <begin position="80"/>
        <end position="89"/>
    </location>
</feature>
<keyword evidence="11" id="KW-1185">Reference proteome</keyword>
<dbReference type="InterPro" id="IPR014722">
    <property type="entry name" value="Rib_uL2_dom2"/>
</dbReference>
<evidence type="ECO:0000256" key="2">
    <source>
        <dbReference type="ARBA" id="ARBA00022730"/>
    </source>
</evidence>
<dbReference type="InterPro" id="IPR041982">
    <property type="entry name" value="Ribosomal_eS4_KOW"/>
</dbReference>
<dbReference type="Pfam" id="PF00900">
    <property type="entry name" value="Ribosomal_S4e"/>
    <property type="match status" value="1"/>
</dbReference>
<evidence type="ECO:0000256" key="6">
    <source>
        <dbReference type="PROSITE-ProRule" id="PRU00182"/>
    </source>
</evidence>
<dbReference type="HAMAP" id="MF_00485">
    <property type="entry name" value="Ribosomal_eS4"/>
    <property type="match status" value="1"/>
</dbReference>
<comment type="caution">
    <text evidence="10">The sequence shown here is derived from an EMBL/GenBank/DDBJ whole genome shotgun (WGS) entry which is preliminary data.</text>
</comment>